<dbReference type="SMR" id="A0A1D6H5L8"/>
<name>A0A1D6H5L8_MAIZE</name>
<evidence type="ECO:0000256" key="8">
    <source>
        <dbReference type="SAM" id="Phobius"/>
    </source>
</evidence>
<dbReference type="PROSITE" id="PS50089">
    <property type="entry name" value="ZF_RING_2"/>
    <property type="match status" value="1"/>
</dbReference>
<dbReference type="AlphaFoldDB" id="A0A1D6H5L8"/>
<reference evidence="12" key="1">
    <citation type="journal article" date="2009" name="Science">
        <title>The B73 maize genome: complexity, diversity, and dynamics.</title>
        <authorList>
            <person name="Schnable P.S."/>
            <person name="Ware D."/>
            <person name="Fulton R.S."/>
            <person name="Stein J.C."/>
            <person name="Wei F."/>
            <person name="Pasternak S."/>
            <person name="Liang C."/>
            <person name="Zhang J."/>
            <person name="Fulton L."/>
            <person name="Graves T.A."/>
            <person name="Minx P."/>
            <person name="Reily A.D."/>
            <person name="Courtney L."/>
            <person name="Kruchowski S.S."/>
            <person name="Tomlinson C."/>
            <person name="Strong C."/>
            <person name="Delehaunty K."/>
            <person name="Fronick C."/>
            <person name="Courtney B."/>
            <person name="Rock S.M."/>
            <person name="Belter E."/>
            <person name="Du F."/>
            <person name="Kim K."/>
            <person name="Abbott R.M."/>
            <person name="Cotton M."/>
            <person name="Levy A."/>
            <person name="Marchetto P."/>
            <person name="Ochoa K."/>
            <person name="Jackson S.M."/>
            <person name="Gillam B."/>
            <person name="Chen W."/>
            <person name="Yan L."/>
            <person name="Higginbotham J."/>
            <person name="Cardenas M."/>
            <person name="Waligorski J."/>
            <person name="Applebaum E."/>
            <person name="Phelps L."/>
            <person name="Falcone J."/>
            <person name="Kanchi K."/>
            <person name="Thane T."/>
            <person name="Scimone A."/>
            <person name="Thane N."/>
            <person name="Henke J."/>
            <person name="Wang T."/>
            <person name="Ruppert J."/>
            <person name="Shah N."/>
            <person name="Rotter K."/>
            <person name="Hodges J."/>
            <person name="Ingenthron E."/>
            <person name="Cordes M."/>
            <person name="Kohlberg S."/>
            <person name="Sgro J."/>
            <person name="Delgado B."/>
            <person name="Mead K."/>
            <person name="Chinwalla A."/>
            <person name="Leonard S."/>
            <person name="Crouse K."/>
            <person name="Collura K."/>
            <person name="Kudrna D."/>
            <person name="Currie J."/>
            <person name="He R."/>
            <person name="Angelova A."/>
            <person name="Rajasekar S."/>
            <person name="Mueller T."/>
            <person name="Lomeli R."/>
            <person name="Scara G."/>
            <person name="Ko A."/>
            <person name="Delaney K."/>
            <person name="Wissotski M."/>
            <person name="Lopez G."/>
            <person name="Campos D."/>
            <person name="Braidotti M."/>
            <person name="Ashley E."/>
            <person name="Golser W."/>
            <person name="Kim H."/>
            <person name="Lee S."/>
            <person name="Lin J."/>
            <person name="Dujmic Z."/>
            <person name="Kim W."/>
            <person name="Talag J."/>
            <person name="Zuccolo A."/>
            <person name="Fan C."/>
            <person name="Sebastian A."/>
            <person name="Kramer M."/>
            <person name="Spiegel L."/>
            <person name="Nascimento L."/>
            <person name="Zutavern T."/>
            <person name="Miller B."/>
            <person name="Ambroise C."/>
            <person name="Muller S."/>
            <person name="Spooner W."/>
            <person name="Narechania A."/>
            <person name="Ren L."/>
            <person name="Wei S."/>
            <person name="Kumari S."/>
            <person name="Faga B."/>
            <person name="Levy M.J."/>
            <person name="McMahan L."/>
            <person name="Van Buren P."/>
            <person name="Vaughn M.W."/>
            <person name="Ying K."/>
            <person name="Yeh C.-T."/>
            <person name="Emrich S.J."/>
            <person name="Jia Y."/>
            <person name="Kalyanaraman A."/>
            <person name="Hsia A.-P."/>
            <person name="Barbazuk W.B."/>
            <person name="Baucom R.S."/>
            <person name="Brutnell T.P."/>
            <person name="Carpita N.C."/>
            <person name="Chaparro C."/>
            <person name="Chia J.-M."/>
            <person name="Deragon J.-M."/>
            <person name="Estill J.C."/>
            <person name="Fu Y."/>
            <person name="Jeddeloh J.A."/>
            <person name="Han Y."/>
            <person name="Lee H."/>
            <person name="Li P."/>
            <person name="Lisch D.R."/>
            <person name="Liu S."/>
            <person name="Liu Z."/>
            <person name="Nagel D.H."/>
            <person name="McCann M.C."/>
            <person name="SanMiguel P."/>
            <person name="Myers A.M."/>
            <person name="Nettleton D."/>
            <person name="Nguyen J."/>
            <person name="Penning B.W."/>
            <person name="Ponnala L."/>
            <person name="Schneider K.L."/>
            <person name="Schwartz D.C."/>
            <person name="Sharma A."/>
            <person name="Soderlund C."/>
            <person name="Springer N.M."/>
            <person name="Sun Q."/>
            <person name="Wang H."/>
            <person name="Waterman M."/>
            <person name="Westerman R."/>
            <person name="Wolfgruber T.K."/>
            <person name="Yang L."/>
            <person name="Yu Y."/>
            <person name="Zhang L."/>
            <person name="Zhou S."/>
            <person name="Zhu Q."/>
            <person name="Bennetzen J.L."/>
            <person name="Dawe R.K."/>
            <person name="Jiang J."/>
            <person name="Jiang N."/>
            <person name="Presting G.G."/>
            <person name="Wessler S.R."/>
            <person name="Aluru S."/>
            <person name="Martienssen R.A."/>
            <person name="Clifton S.W."/>
            <person name="McCombie W.R."/>
            <person name="Wing R.A."/>
            <person name="Wilson R.K."/>
        </authorList>
    </citation>
    <scope>NUCLEOTIDE SEQUENCE [LARGE SCALE GENOMIC DNA]</scope>
    <source>
        <strain evidence="12">cv. B73</strain>
    </source>
</reference>
<protein>
    <recommendedName>
        <fullName evidence="2">RING-type E3 ubiquitin transferase</fullName>
        <ecNumber evidence="2">2.3.2.27</ecNumber>
    </recommendedName>
</protein>
<dbReference type="CDD" id="cd16461">
    <property type="entry name" value="RING-H2_EL5-like"/>
    <property type="match status" value="1"/>
</dbReference>
<dbReference type="OMA" id="QTESHMS"/>
<dbReference type="Pfam" id="PF13639">
    <property type="entry name" value="zf-RING_2"/>
    <property type="match status" value="1"/>
</dbReference>
<keyword evidence="8" id="KW-1133">Transmembrane helix</keyword>
<evidence type="ECO:0000313" key="10">
    <source>
        <dbReference type="EMBL" id="AQK70115.1"/>
    </source>
</evidence>
<evidence type="ECO:0000256" key="5">
    <source>
        <dbReference type="ARBA" id="ARBA00022833"/>
    </source>
</evidence>
<dbReference type="Proteomes" id="UP000007305">
    <property type="component" value="Chromosome 5"/>
</dbReference>
<dbReference type="PANTHER" id="PTHR14155">
    <property type="entry name" value="RING FINGER DOMAIN-CONTAINING"/>
    <property type="match status" value="1"/>
</dbReference>
<evidence type="ECO:0000256" key="6">
    <source>
        <dbReference type="ARBA" id="ARBA00024209"/>
    </source>
</evidence>
<dbReference type="Gramene" id="Zm00001eb238450_T001">
    <property type="protein sequence ID" value="Zm00001eb238450_P001"/>
    <property type="gene ID" value="Zm00001eb238450"/>
</dbReference>
<evidence type="ECO:0000256" key="2">
    <source>
        <dbReference type="ARBA" id="ARBA00012483"/>
    </source>
</evidence>
<keyword evidence="5" id="KW-0862">Zinc</keyword>
<dbReference type="GO" id="GO:0061630">
    <property type="term" value="F:ubiquitin protein ligase activity"/>
    <property type="evidence" value="ECO:0007669"/>
    <property type="project" value="UniProtKB-EC"/>
</dbReference>
<keyword evidence="8" id="KW-0472">Membrane</keyword>
<comment type="similarity">
    <text evidence="6">Belongs to the RING-type zinc finger family. ATL subfamily.</text>
</comment>
<dbReference type="SMART" id="SM00184">
    <property type="entry name" value="RING"/>
    <property type="match status" value="1"/>
</dbReference>
<feature type="domain" description="RING-type" evidence="9">
    <location>
        <begin position="153"/>
        <end position="195"/>
    </location>
</feature>
<keyword evidence="3" id="KW-0479">Metal-binding</keyword>
<reference evidence="10" key="2">
    <citation type="submission" date="2015-12" db="EMBL/GenBank/DDBJ databases">
        <title>Update maize B73 reference genome by single molecule sequencing technologies.</title>
        <authorList>
            <consortium name="Maize Genome Sequencing Project"/>
            <person name="Ware D."/>
        </authorList>
    </citation>
    <scope>NUCLEOTIDE SEQUENCE</scope>
    <source>
        <tissue evidence="10">Seedling</tissue>
    </source>
</reference>
<reference evidence="11" key="4">
    <citation type="submission" date="2021-05" db="UniProtKB">
        <authorList>
            <consortium name="EnsemblPlants"/>
        </authorList>
    </citation>
    <scope>IDENTIFICATION</scope>
    <source>
        <strain evidence="11">cv. B73</strain>
    </source>
</reference>
<dbReference type="EnsemblPlants" id="Zm00001eb238450_T001">
    <property type="protein sequence ID" value="Zm00001eb238450_P001"/>
    <property type="gene ID" value="Zm00001eb238450"/>
</dbReference>
<dbReference type="EMBL" id="CM000781">
    <property type="protein sequence ID" value="AQK70115.1"/>
    <property type="molecule type" value="Genomic_DNA"/>
</dbReference>
<accession>A0A1D6H5L8</accession>
<dbReference type="InterPro" id="IPR053238">
    <property type="entry name" value="RING-H2_zinc_finger"/>
</dbReference>
<evidence type="ECO:0000256" key="7">
    <source>
        <dbReference type="PROSITE-ProRule" id="PRU00175"/>
    </source>
</evidence>
<dbReference type="InterPro" id="IPR013083">
    <property type="entry name" value="Znf_RING/FYVE/PHD"/>
</dbReference>
<dbReference type="ExpressionAtlas" id="A0A1D6H5L8">
    <property type="expression patterns" value="baseline and differential"/>
</dbReference>
<dbReference type="EC" id="2.3.2.27" evidence="2"/>
<dbReference type="SUPFAM" id="SSF57850">
    <property type="entry name" value="RING/U-box"/>
    <property type="match status" value="1"/>
</dbReference>
<proteinExistence type="inferred from homology"/>
<evidence type="ECO:0000313" key="12">
    <source>
        <dbReference type="Proteomes" id="UP000007305"/>
    </source>
</evidence>
<dbReference type="PANTHER" id="PTHR14155:SF491">
    <property type="entry name" value="E3 UBIQUITIN-PROTEIN LIGASE ATL41"/>
    <property type="match status" value="1"/>
</dbReference>
<sequence length="204" mass="22137">MDWCLCCIRVYTLSIANSLYLGVTGILVYVLARSHSRTTSGIVVASVFLVLWVSIGAVIYASLCFAFFPWAALENARLCCVRCTAGWLRRPSGGGGSALPQYAVRSRSHAMNELPGEPTVRAGEARVAAAADIPAYELRDDAWQGQPDGSSDCAVCLGEMETGDMVKRLPVCLHMFHQQCVDKWLNNNSTCPVCRCVVFAPLPS</sequence>
<evidence type="ECO:0000256" key="3">
    <source>
        <dbReference type="ARBA" id="ARBA00022723"/>
    </source>
</evidence>
<evidence type="ECO:0000259" key="9">
    <source>
        <dbReference type="PROSITE" id="PS50089"/>
    </source>
</evidence>
<keyword evidence="12" id="KW-1185">Reference proteome</keyword>
<dbReference type="STRING" id="4577.A0A1D6H5L8"/>
<evidence type="ECO:0000313" key="11">
    <source>
        <dbReference type="EnsemblPlants" id="Zm00001eb238450_P001"/>
    </source>
</evidence>
<keyword evidence="4 7" id="KW-0863">Zinc-finger</keyword>
<organism evidence="10">
    <name type="scientific">Zea mays</name>
    <name type="common">Maize</name>
    <dbReference type="NCBI Taxonomy" id="4577"/>
    <lineage>
        <taxon>Eukaryota</taxon>
        <taxon>Viridiplantae</taxon>
        <taxon>Streptophyta</taxon>
        <taxon>Embryophyta</taxon>
        <taxon>Tracheophyta</taxon>
        <taxon>Spermatophyta</taxon>
        <taxon>Magnoliopsida</taxon>
        <taxon>Liliopsida</taxon>
        <taxon>Poales</taxon>
        <taxon>Poaceae</taxon>
        <taxon>PACMAD clade</taxon>
        <taxon>Panicoideae</taxon>
        <taxon>Andropogonodae</taxon>
        <taxon>Andropogoneae</taxon>
        <taxon>Tripsacinae</taxon>
        <taxon>Zea</taxon>
    </lineage>
</organism>
<evidence type="ECO:0000256" key="4">
    <source>
        <dbReference type="ARBA" id="ARBA00022771"/>
    </source>
</evidence>
<gene>
    <name evidence="10" type="ORF">ZEAMMB73_Zm00001d016143</name>
</gene>
<dbReference type="Gene3D" id="3.30.40.10">
    <property type="entry name" value="Zinc/RING finger domain, C3HC4 (zinc finger)"/>
    <property type="match status" value="1"/>
</dbReference>
<dbReference type="GO" id="GO:0008270">
    <property type="term" value="F:zinc ion binding"/>
    <property type="evidence" value="ECO:0007669"/>
    <property type="project" value="UniProtKB-KW"/>
</dbReference>
<comment type="catalytic activity">
    <reaction evidence="1">
        <text>S-ubiquitinyl-[E2 ubiquitin-conjugating enzyme]-L-cysteine + [acceptor protein]-L-lysine = [E2 ubiquitin-conjugating enzyme]-L-cysteine + N(6)-ubiquitinyl-[acceptor protein]-L-lysine.</text>
        <dbReference type="EC" id="2.3.2.27"/>
    </reaction>
</comment>
<keyword evidence="8" id="KW-0812">Transmembrane</keyword>
<evidence type="ECO:0000256" key="1">
    <source>
        <dbReference type="ARBA" id="ARBA00000900"/>
    </source>
</evidence>
<dbReference type="PaxDb" id="4577-GRMZM2G020329_P01"/>
<feature type="transmembrane region" description="Helical" evidence="8">
    <location>
        <begin position="12"/>
        <end position="32"/>
    </location>
</feature>
<reference evidence="11" key="3">
    <citation type="submission" date="2019-07" db="EMBL/GenBank/DDBJ databases">
        <authorList>
            <person name="Seetharam A."/>
            <person name="Woodhouse M."/>
            <person name="Cannon E."/>
        </authorList>
    </citation>
    <scope>NUCLEOTIDE SEQUENCE [LARGE SCALE GENOMIC DNA]</scope>
    <source>
        <strain evidence="11">cv. B73</strain>
    </source>
</reference>
<feature type="transmembrane region" description="Helical" evidence="8">
    <location>
        <begin position="44"/>
        <end position="73"/>
    </location>
</feature>
<dbReference type="eggNOG" id="KOG0800">
    <property type="taxonomic scope" value="Eukaryota"/>
</dbReference>
<dbReference type="InterPro" id="IPR001841">
    <property type="entry name" value="Znf_RING"/>
</dbReference>